<reference evidence="3" key="1">
    <citation type="submission" date="2018-08" db="EMBL/GenBank/DDBJ databases">
        <title>Mucilaginibacter sp. MYSH2.</title>
        <authorList>
            <person name="Seo T."/>
        </authorList>
    </citation>
    <scope>NUCLEOTIDE SEQUENCE [LARGE SCALE GENOMIC DNA]</scope>
    <source>
        <strain evidence="3">KIRAN</strain>
    </source>
</reference>
<feature type="transmembrane region" description="Helical" evidence="1">
    <location>
        <begin position="43"/>
        <end position="65"/>
    </location>
</feature>
<sequence length="227" mass="25366">MRIIRNNRALATAIACGSIPLLIVGLGKILGLISMLVSSKAPFLSVASLVIYIAPSVVFLMALILPNLDMLSKRHRPITASLFYKPAISSIAYYTFAAIGLIISFYLIFIIPRFLYFFAFFVLAILYFYFLAMAKLVIRFLGRENSPYGNAISYWQMAGCGLLAVVGTIAIQILMPVSIRRFVSGELFTCLSGMVGVGYMLGRVLQSQYDEEQFYLENYPEQVLMEQ</sequence>
<feature type="transmembrane region" description="Helical" evidence="1">
    <location>
        <begin position="154"/>
        <end position="175"/>
    </location>
</feature>
<keyword evidence="3" id="KW-1185">Reference proteome</keyword>
<protein>
    <submittedName>
        <fullName evidence="2">Uncharacterized protein</fullName>
    </submittedName>
</protein>
<feature type="transmembrane region" description="Helical" evidence="1">
    <location>
        <begin position="181"/>
        <end position="201"/>
    </location>
</feature>
<keyword evidence="1" id="KW-0472">Membrane</keyword>
<comment type="caution">
    <text evidence="2">The sequence shown here is derived from an EMBL/GenBank/DDBJ whole genome shotgun (WGS) entry which is preliminary data.</text>
</comment>
<keyword evidence="1" id="KW-0812">Transmembrane</keyword>
<dbReference type="EMBL" id="QWGE01000001">
    <property type="protein sequence ID" value="RIJ43063.1"/>
    <property type="molecule type" value="Genomic_DNA"/>
</dbReference>
<name>A0A399SKS2_9BACT</name>
<organism evidence="2 3">
    <name type="scientific">Pontibacter oryzae</name>
    <dbReference type="NCBI Taxonomy" id="2304593"/>
    <lineage>
        <taxon>Bacteria</taxon>
        <taxon>Pseudomonadati</taxon>
        <taxon>Bacteroidota</taxon>
        <taxon>Cytophagia</taxon>
        <taxon>Cytophagales</taxon>
        <taxon>Hymenobacteraceae</taxon>
        <taxon>Pontibacter</taxon>
    </lineage>
</organism>
<evidence type="ECO:0000256" key="1">
    <source>
        <dbReference type="SAM" id="Phobius"/>
    </source>
</evidence>
<feature type="transmembrane region" description="Helical" evidence="1">
    <location>
        <begin position="86"/>
        <end position="108"/>
    </location>
</feature>
<keyword evidence="1" id="KW-1133">Transmembrane helix</keyword>
<feature type="transmembrane region" description="Helical" evidence="1">
    <location>
        <begin position="12"/>
        <end position="37"/>
    </location>
</feature>
<dbReference type="AlphaFoldDB" id="A0A399SKS2"/>
<dbReference type="Proteomes" id="UP000266005">
    <property type="component" value="Unassembled WGS sequence"/>
</dbReference>
<evidence type="ECO:0000313" key="3">
    <source>
        <dbReference type="Proteomes" id="UP000266005"/>
    </source>
</evidence>
<accession>A0A399SKS2</accession>
<evidence type="ECO:0000313" key="2">
    <source>
        <dbReference type="EMBL" id="RIJ43063.1"/>
    </source>
</evidence>
<gene>
    <name evidence="2" type="ORF">D1627_04310</name>
</gene>
<feature type="transmembrane region" description="Helical" evidence="1">
    <location>
        <begin position="114"/>
        <end position="133"/>
    </location>
</feature>
<proteinExistence type="predicted"/>